<gene>
    <name evidence="1" type="ORF">ACFFTL_47870</name>
</gene>
<keyword evidence="2" id="KW-1185">Reference proteome</keyword>
<proteinExistence type="predicted"/>
<protein>
    <submittedName>
        <fullName evidence="1">DUF6893 family small protein</fullName>
    </submittedName>
</protein>
<dbReference type="RefSeq" id="WP_376336220.1">
    <property type="nucleotide sequence ID" value="NZ_BAAAXD010000033.1"/>
</dbReference>
<accession>A0ABV5RPF3</accession>
<name>A0ABV5RPF3_9ACTN</name>
<dbReference type="Proteomes" id="UP001589710">
    <property type="component" value="Unassembled WGS sequence"/>
</dbReference>
<organism evidence="1 2">
    <name type="scientific">Streptomyces yanii</name>
    <dbReference type="NCBI Taxonomy" id="78510"/>
    <lineage>
        <taxon>Bacteria</taxon>
        <taxon>Bacillati</taxon>
        <taxon>Actinomycetota</taxon>
        <taxon>Actinomycetes</taxon>
        <taxon>Kitasatosporales</taxon>
        <taxon>Streptomycetaceae</taxon>
        <taxon>Streptomyces</taxon>
    </lineage>
</organism>
<evidence type="ECO:0000313" key="1">
    <source>
        <dbReference type="EMBL" id="MFB9579765.1"/>
    </source>
</evidence>
<sequence>MKKTLICGLTAAALVALAAQVLPDVKRYLRMRCM</sequence>
<comment type="caution">
    <text evidence="1">The sequence shown here is derived from an EMBL/GenBank/DDBJ whole genome shotgun (WGS) entry which is preliminary data.</text>
</comment>
<dbReference type="EMBL" id="JBHMCG010000237">
    <property type="protein sequence ID" value="MFB9579765.1"/>
    <property type="molecule type" value="Genomic_DNA"/>
</dbReference>
<reference evidence="1 2" key="1">
    <citation type="submission" date="2024-09" db="EMBL/GenBank/DDBJ databases">
        <authorList>
            <person name="Sun Q."/>
            <person name="Mori K."/>
        </authorList>
    </citation>
    <scope>NUCLEOTIDE SEQUENCE [LARGE SCALE GENOMIC DNA]</scope>
    <source>
        <strain evidence="1 2">JCM 3331</strain>
    </source>
</reference>
<evidence type="ECO:0000313" key="2">
    <source>
        <dbReference type="Proteomes" id="UP001589710"/>
    </source>
</evidence>
<dbReference type="InterPro" id="IPR054188">
    <property type="entry name" value="DUF6893"/>
</dbReference>
<dbReference type="Pfam" id="PF21833">
    <property type="entry name" value="DUF6893"/>
    <property type="match status" value="1"/>
</dbReference>